<evidence type="ECO:0000313" key="4">
    <source>
        <dbReference type="Proteomes" id="UP000251692"/>
    </source>
</evidence>
<sequence length="141" mass="16383">METFQLAININAPKEKVWEALWKDENYRKWTAVFTEGSYAESDWQEGSKIRFLSPGGDGMFGTIKKMKANEQMIFEHQGEIKNSVEEVQDWKGATESYFLTENNGITTLRCEMYTSEEFKEYFQDTLPKALAIVKQIAEQD</sequence>
<keyword evidence="4" id="KW-1185">Reference proteome</keyword>
<evidence type="ECO:0000313" key="3">
    <source>
        <dbReference type="EMBL" id="RAU82462.1"/>
    </source>
</evidence>
<dbReference type="Pfam" id="PF08327">
    <property type="entry name" value="AHSA1"/>
    <property type="match status" value="1"/>
</dbReference>
<dbReference type="InterPro" id="IPR013538">
    <property type="entry name" value="ASHA1/2-like_C"/>
</dbReference>
<dbReference type="RefSeq" id="WP_112306054.1">
    <property type="nucleotide sequence ID" value="NZ_QMDV01000003.1"/>
</dbReference>
<dbReference type="OrthoDB" id="384974at2"/>
<comment type="caution">
    <text evidence="3">The sequence shown here is derived from an EMBL/GenBank/DDBJ whole genome shotgun (WGS) entry which is preliminary data.</text>
</comment>
<evidence type="ECO:0000259" key="2">
    <source>
        <dbReference type="Pfam" id="PF08327"/>
    </source>
</evidence>
<reference evidence="3 4" key="1">
    <citation type="submission" date="2018-06" db="EMBL/GenBank/DDBJ databases">
        <authorList>
            <person name="Liu Z.-W."/>
        </authorList>
    </citation>
    <scope>NUCLEOTIDE SEQUENCE [LARGE SCALE GENOMIC DNA]</scope>
    <source>
        <strain evidence="3 4">2b14</strain>
    </source>
</reference>
<name>A0A364RDU9_9BACT</name>
<organism evidence="3 4">
    <name type="scientific">Pontibacter arcticus</name>
    <dbReference type="NCBI Taxonomy" id="2080288"/>
    <lineage>
        <taxon>Bacteria</taxon>
        <taxon>Pseudomonadati</taxon>
        <taxon>Bacteroidota</taxon>
        <taxon>Cytophagia</taxon>
        <taxon>Cytophagales</taxon>
        <taxon>Hymenobacteraceae</taxon>
        <taxon>Pontibacter</taxon>
    </lineage>
</organism>
<reference evidence="3 4" key="2">
    <citation type="submission" date="2018-07" db="EMBL/GenBank/DDBJ databases">
        <title>Pontibacter sp. 2b14 genomic sequence and assembly.</title>
        <authorList>
            <person name="Du Z.-J."/>
        </authorList>
    </citation>
    <scope>NUCLEOTIDE SEQUENCE [LARGE SCALE GENOMIC DNA]</scope>
    <source>
        <strain evidence="3 4">2b14</strain>
    </source>
</reference>
<dbReference type="AlphaFoldDB" id="A0A364RDU9"/>
<protein>
    <submittedName>
        <fullName evidence="3">SRPBCC domain-containing protein</fullName>
    </submittedName>
</protein>
<dbReference type="InterPro" id="IPR023393">
    <property type="entry name" value="START-like_dom_sf"/>
</dbReference>
<evidence type="ECO:0000256" key="1">
    <source>
        <dbReference type="ARBA" id="ARBA00006817"/>
    </source>
</evidence>
<feature type="domain" description="Activator of Hsp90 ATPase homologue 1/2-like C-terminal" evidence="2">
    <location>
        <begin position="11"/>
        <end position="115"/>
    </location>
</feature>
<proteinExistence type="inferred from homology"/>
<comment type="similarity">
    <text evidence="1">Belongs to the AHA1 family.</text>
</comment>
<dbReference type="SUPFAM" id="SSF55961">
    <property type="entry name" value="Bet v1-like"/>
    <property type="match status" value="1"/>
</dbReference>
<accession>A0A364RDU9</accession>
<dbReference type="Gene3D" id="3.30.530.20">
    <property type="match status" value="1"/>
</dbReference>
<gene>
    <name evidence="3" type="ORF">DP923_11805</name>
</gene>
<dbReference type="Proteomes" id="UP000251692">
    <property type="component" value="Unassembled WGS sequence"/>
</dbReference>
<dbReference type="EMBL" id="QMDV01000003">
    <property type="protein sequence ID" value="RAU82462.1"/>
    <property type="molecule type" value="Genomic_DNA"/>
</dbReference>